<dbReference type="SUPFAM" id="SSF53098">
    <property type="entry name" value="Ribonuclease H-like"/>
    <property type="match status" value="1"/>
</dbReference>
<evidence type="ECO:0000259" key="3">
    <source>
        <dbReference type="PROSITE" id="PS50994"/>
    </source>
</evidence>
<feature type="region of interest" description="Disordered" evidence="2">
    <location>
        <begin position="1562"/>
        <end position="1657"/>
    </location>
</feature>
<keyword evidence="6" id="KW-1185">Reference proteome</keyword>
<dbReference type="SUPFAM" id="SSF53448">
    <property type="entry name" value="Nucleotide-diphospho-sugar transferases"/>
    <property type="match status" value="2"/>
</dbReference>
<feature type="region of interest" description="Disordered" evidence="2">
    <location>
        <begin position="3974"/>
        <end position="3994"/>
    </location>
</feature>
<dbReference type="InterPro" id="IPR036397">
    <property type="entry name" value="RNaseH_sf"/>
</dbReference>
<dbReference type="InterPro" id="IPR029044">
    <property type="entry name" value="Nucleotide-diphossugar_trans"/>
</dbReference>
<protein>
    <recommendedName>
        <fullName evidence="3">Integrase catalytic domain-containing protein</fullName>
    </recommendedName>
</protein>
<dbReference type="EMBL" id="CAMXCT030006623">
    <property type="protein sequence ID" value="CAL4804491.1"/>
    <property type="molecule type" value="Genomic_DNA"/>
</dbReference>
<dbReference type="InterPro" id="IPR012337">
    <property type="entry name" value="RNaseH-like_sf"/>
</dbReference>
<dbReference type="EMBL" id="CAMXCT010006623">
    <property type="protein sequence ID" value="CAI4017179.1"/>
    <property type="molecule type" value="Genomic_DNA"/>
</dbReference>
<evidence type="ECO:0000313" key="4">
    <source>
        <dbReference type="EMBL" id="CAI4017179.1"/>
    </source>
</evidence>
<feature type="compositionally biased region" description="Basic and acidic residues" evidence="2">
    <location>
        <begin position="1630"/>
        <end position="1642"/>
    </location>
</feature>
<dbReference type="SUPFAM" id="SSF50370">
    <property type="entry name" value="Ricin B-like lectins"/>
    <property type="match status" value="3"/>
</dbReference>
<dbReference type="CDD" id="cd00161">
    <property type="entry name" value="beta-trefoil_Ricin-like"/>
    <property type="match status" value="1"/>
</dbReference>
<organism evidence="4">
    <name type="scientific">Cladocopium goreaui</name>
    <dbReference type="NCBI Taxonomy" id="2562237"/>
    <lineage>
        <taxon>Eukaryota</taxon>
        <taxon>Sar</taxon>
        <taxon>Alveolata</taxon>
        <taxon>Dinophyceae</taxon>
        <taxon>Suessiales</taxon>
        <taxon>Symbiodiniaceae</taxon>
        <taxon>Cladocopium</taxon>
    </lineage>
</organism>
<dbReference type="InterPro" id="IPR001173">
    <property type="entry name" value="Glyco_trans_2-like"/>
</dbReference>
<dbReference type="PANTHER" id="PTHR11675">
    <property type="entry name" value="N-ACETYLGALACTOSAMINYLTRANSFERASE"/>
    <property type="match status" value="1"/>
</dbReference>
<dbReference type="PANTHER" id="PTHR11675:SF131">
    <property type="entry name" value="POLYPEPTIDE N-ACETYLGALACTOSAMINYLTRANSFERASE 9-RELATED"/>
    <property type="match status" value="1"/>
</dbReference>
<dbReference type="InterPro" id="IPR021109">
    <property type="entry name" value="Peptidase_aspartic_dom_sf"/>
</dbReference>
<feature type="region of interest" description="Disordered" evidence="2">
    <location>
        <begin position="2366"/>
        <end position="2439"/>
    </location>
</feature>
<dbReference type="Gene3D" id="3.90.550.10">
    <property type="entry name" value="Spore Coat Polysaccharide Biosynthesis Protein SpsA, Chain A"/>
    <property type="match status" value="2"/>
</dbReference>
<dbReference type="GO" id="GO:0006493">
    <property type="term" value="P:protein O-linked glycosylation"/>
    <property type="evidence" value="ECO:0007669"/>
    <property type="project" value="TreeGrafter"/>
</dbReference>
<evidence type="ECO:0000256" key="2">
    <source>
        <dbReference type="SAM" id="MobiDB-lite"/>
    </source>
</evidence>
<evidence type="ECO:0000313" key="5">
    <source>
        <dbReference type="EMBL" id="CAL1170554.1"/>
    </source>
</evidence>
<feature type="compositionally biased region" description="Polar residues" evidence="2">
    <location>
        <begin position="1643"/>
        <end position="1657"/>
    </location>
</feature>
<dbReference type="PROSITE" id="PS50994">
    <property type="entry name" value="INTEGRASE"/>
    <property type="match status" value="1"/>
</dbReference>
<proteinExistence type="predicted"/>
<reference evidence="4" key="1">
    <citation type="submission" date="2022-10" db="EMBL/GenBank/DDBJ databases">
        <authorList>
            <person name="Chen Y."/>
            <person name="Dougan E. K."/>
            <person name="Chan C."/>
            <person name="Rhodes N."/>
            <person name="Thang M."/>
        </authorList>
    </citation>
    <scope>NUCLEOTIDE SEQUENCE</scope>
</reference>
<dbReference type="Gene3D" id="2.80.10.50">
    <property type="match status" value="1"/>
</dbReference>
<dbReference type="InterPro" id="IPR001584">
    <property type="entry name" value="Integrase_cat-core"/>
</dbReference>
<dbReference type="OrthoDB" id="2016723at2759"/>
<dbReference type="Pfam" id="PF00535">
    <property type="entry name" value="Glycos_transf_2"/>
    <property type="match status" value="1"/>
</dbReference>
<name>A0A9P1DWN0_9DINO</name>
<dbReference type="Gene3D" id="2.40.70.10">
    <property type="entry name" value="Acid Proteases"/>
    <property type="match status" value="1"/>
</dbReference>
<accession>A0A9P1DWN0</accession>
<feature type="domain" description="Integrase catalytic" evidence="3">
    <location>
        <begin position="2006"/>
        <end position="2184"/>
    </location>
</feature>
<dbReference type="Gene3D" id="3.30.420.10">
    <property type="entry name" value="Ribonuclease H-like superfamily/Ribonuclease H"/>
    <property type="match status" value="1"/>
</dbReference>
<dbReference type="PROSITE" id="PS50231">
    <property type="entry name" value="RICIN_B_LECTIN"/>
    <property type="match status" value="2"/>
</dbReference>
<feature type="compositionally biased region" description="Basic and acidic residues" evidence="2">
    <location>
        <begin position="2410"/>
        <end position="2419"/>
    </location>
</feature>
<feature type="region of interest" description="Disordered" evidence="2">
    <location>
        <begin position="3273"/>
        <end position="3295"/>
    </location>
</feature>
<dbReference type="GO" id="GO:0004653">
    <property type="term" value="F:polypeptide N-acetylgalactosaminyltransferase activity"/>
    <property type="evidence" value="ECO:0007669"/>
    <property type="project" value="TreeGrafter"/>
</dbReference>
<dbReference type="Pfam" id="PF07727">
    <property type="entry name" value="RVT_2"/>
    <property type="match status" value="1"/>
</dbReference>
<dbReference type="InterPro" id="IPR035992">
    <property type="entry name" value="Ricin_B-like_lectins"/>
</dbReference>
<evidence type="ECO:0000313" key="6">
    <source>
        <dbReference type="Proteomes" id="UP001152797"/>
    </source>
</evidence>
<feature type="compositionally biased region" description="Pro residues" evidence="2">
    <location>
        <begin position="853"/>
        <end position="863"/>
    </location>
</feature>
<evidence type="ECO:0000256" key="1">
    <source>
        <dbReference type="ARBA" id="ARBA00023157"/>
    </source>
</evidence>
<dbReference type="GO" id="GO:0003676">
    <property type="term" value="F:nucleic acid binding"/>
    <property type="evidence" value="ECO:0007669"/>
    <property type="project" value="InterPro"/>
</dbReference>
<keyword evidence="1" id="KW-1015">Disulfide bond</keyword>
<dbReference type="Proteomes" id="UP001152797">
    <property type="component" value="Unassembled WGS sequence"/>
</dbReference>
<dbReference type="GO" id="GO:0005794">
    <property type="term" value="C:Golgi apparatus"/>
    <property type="evidence" value="ECO:0007669"/>
    <property type="project" value="TreeGrafter"/>
</dbReference>
<dbReference type="EMBL" id="CAMXCT020006623">
    <property type="protein sequence ID" value="CAL1170554.1"/>
    <property type="molecule type" value="Genomic_DNA"/>
</dbReference>
<sequence>MCLAGPGARLPPAETWRQQRRAAEALKAEVFLLLSFKGVDDMNKENPADAHWVKEVYHAYDGRGRQSLVSDYHRFAQNGSILEDYKEIPGSFLAPLLTLEGRNAFHLRNLWHCYELLIEEEKRRGHSFDYWIWTRLDWHWLAPPPSLEVFDSLPTAVWIPDGSDWDGINDRFALVPRRYGKAYFDRWPGILNGSLYSMMRAAAPPKLELSPKFFGGPEWSLLAALHWWRVPVRRFSATGAVLCLNSRRARYGRCTMPRTEEEFSFKYSAEFSEASGSVARLQMGWSYAFGPAPLFDPPCFEEVEDQQECCNRRVHGVAGNPECWSDVFDHARCCQQRHGLYILPSVSKASELLESGTWLGCQMRPLRYCASLLACGGSSETLCLARTLRDSVGRAKTQLQWETPQLVVQRASGAKSEQFPNNGSHGSADFVPCLVLVTCVASVQYGVQSFSLLIMALSLALGLTIVAGIPKDQPMKWDAEAVAPAGPVTHAKAVESAGSLPQSAVVQENTQVEAVPSATPASWTGETLSVVLPCAFEGVYASRTVESVWQHTKKGRLKEIIVVDDGSSPKLVLDLHPPLRVTATSAAPQPAALRGSDVPAVRLLRHEKTMGLIAAKKSGGDAALGDVIVFFDCHVKPRDGWEEAFLKRTAVCQATFFAFFLFLPGPGWSHADAYRLWALFQEFLWPITARAPGLLGALDYFLRLLETLYSLDVTFTPALQALRAVLGPLLPGGLLRGRAWAVVPSLDHRLLQKKNGTKYLLRFLRGRLCRTAVPDAGAKLEELFIKMKRPAGMTMSEWANQVQESYRKVQRALVRARQVSKREPPGQAVGSTATRSEPQAEPPSPQRVRTTPRPSPHPSPPTSPKETPQDRGAQLSGQDDGRGGALHPEQGGYDQVPQEDPSEPGQQEWTDDEWRQWYRQRRGGYDDGASSSSGEDFAWDELEVEEVHVLPDEILGWLLLRRANLSAANRLAVQSSVQNSLFFRDIENALRDQEEELLQADQHRLPHRKRTYWVEDQGVWGLLVSEDAVDDAAAEIHWVGSHLPAEVYVPEYADEENEEAEEIHWSYDYDGWHGHVQDVYGAWFETDGFGTYWNEDDYSDLTPEQTKELDEAYAVYENKMRTFQQSRQFQRAKGKSRGFYPIKMMKGPPSSSSRPMRKGAYWVESLTPSSLDTVFMAIPEDENEAQNDLQIEENFNVDFANDEHDKPILDTFNMENTFNVVPAFNVPEEEKPEHCIYMTEDAEVINDTTGYGVLDLGATETVCSLEALEGLMQRRAQVHGIAEPVEVFSGKDATKPFRFGNGATQVSSSFVRVPQRLGDQMVKLGLFTLDAERVPILLGMRTLHRLGTIIDVSGRWMVLSRVAPSVKIPLGKSRAGHLLVDLTCDWLKTSQPLHDDSDSKAAYMVQPKVNQVNDMKNMTLIQRLWSTQARLHSHRCLKWIKACGTTSCDNLPTIKRIALRSLAMAPKKMTQSLNHKDVAPQTEKYDFTRTQQMNPADPRALGAPCWGEHTPAAPGPLAKDVETQVAVKKPEKGSCELMDRKIGLDGAERSLVNRLETVRRQKEAWQQVQDKKNLHKNQSSKGSPSGPEALGHPPKASPSTPSPTPASGAGYGSETIDLTMNVTPGRKARKPQESAEDLEYHLRQQQQEAEEWSSGSLHLSTPLDGYEMADDESEDPGEGLRLSKEETAFLVTEAETYVEEYEELFHSVMAHQQKEPFKVMEICCEENSGITKAVEALGGNGIRCGLFNGCDLNKNAGFNKVVKMLRDEKPDLLWISLPCGPTSNIQELNMLTPEGFNKVQEKVRKSKRLAARAVHLMEMQVAEKRDVGQEWPRYNKAWQFRSIQGFWRSVTTYEAAVDGCAYGLRTDEGLMKKPWRVKCTSKNIWQLQRLCTCEEPHVPCEGGTRTRASALYPKAMCQQVARIVKKIHEEQEQQVFAAQDSSDNDPDCLKQFTDQELMRVARELMSLHKKLGHPSRQAFVKMLRDRGASSMVRTIASNMKCMDCEESLMPPARRAVTLEHATQLWEVLQVDNMEFTVDDTTYHFQVLVDEASGYGAANFFFSHPARESRCPTGMEVLQQLHQGWIQYFGYPRCIKLDKEGAHRSKQLDEWAEAHGVELEGIPAEAHGQIGKVERPIGTLKRKLLAQLRSSSAPPELATWAMVAAHNTMSNIGGYSPMQWVFGRNPTDGDRLHDGPDLPYWAGMSSEEKMRQRLQLRLDAGQKHQEFTLNEKIKQANNTRMPNLVNYHPGDLVFYKRYQPPQDKQERSHIPLDIPRRRVARWYGPARVLALETRVTYDGDGRSPKQIAWIIASGRLKRVTSQQLRFASERERVVAESSSSTLATPWTFGDLTSLINKGEFDDVTMTHKQMVRDTQKKRAGPITSGIDRSGQQKRILEEEQEEEDAMSTGHGENKMPRLEDEQAEESDGYTPSIADTVKDDVDIDRMINDPEYMPFSSQSSGPLFQHPQFLEARRRHERLERPHHVQRGEFLRHGEVPDSTGEHHAHYMDVDETLPAGDFEDLVFAVTIPAPKNEDEWRAIVKDPSRFVAKKVAKGVEVSWQKLNVQQRSAMTEAKALEINEWLTSRVCEGAIGKVPQDRLMKMRWVLTFKSTDDPGTLKAKARLVVLGFTDPDVGLVNVRSPTLSRRGRQLMLQATSLNNWGFLKADAKAAFLQGGPTQSVRNIYGRPVKELKEALQLEEDQAVKFLKSAYGLTVAPRDFYLYVAEILNKLKLSRLQTEPCIWRLRAPDPQTQELRTIGLVGVHVDDFLLCGDEKHPAWVQFLEDFHKSMKWSPWETPPLVHCGVQIEETYHNGLPGWFLHQKDFCSGIGQVIEDGTTKDLTESERHQCRAVLGAAQWRVYQTAPHHAAKLSHLQSILPKADRKIIAEVNKFVREIFGQKDIGLNIYDLQAQDPDDLVAVAWSDAALANRVDLTSTGGMLIGFVHRRMVDEGQRGPVNVISWSSSKLRRVCRSSLAAETQALAEAGPELMFVRIQWREILGDEVILRDPAETAKKVRGVLVTDAKALYDAVLQGDLPSFNMKDKYSALELLVLTQNLEKQQTSLRWVNSSQQLADGLTKPSAQDALRAFLAGGQQWNILHDETFTAAKKVHKKLATKTEDDGPKEPGDPTWLDLVVPARRVTTGHVSMTASGVYKTSLIWLMFGLRQKYFQKKKGYMMWNADFTWLVQPGRDVPIMSGGLLALSKKWWEERYGEMMVSTCFNLQSGNVWQSYMPSSINQVQYGFLQIKHNFFTIHTFTGGRSHGLRAPPYSARCLPRSPRRPPANSRVCPGAPRRPPPRLYSEAQLLQELRRLPDFCAAPWAQHLLRTVPPSLAHPYASAHDDAIWATTLSVLLGEEAPLPDTARAIAFLPARLGGLGPVRGVLNGPRWRLDRAGSPGWRGAIPGAETGGYDDHMIAWGGENIDQSLRSWLCGGRIEVAEGAFVAHMWRDPNNPKTRLKYTMPTEDVMRNKARAVSGWLWPFSKKTFSTFPEYEAFFNGENSIGDLSNFEQLKKKLQCADFSAYIQRFSYVFIDGGLVPEKIFQLQEESTGLCLEREVQDSRSHNIVLAPCVNLQGNKGVLETQIWHLANRDHSLEDAPCCSGIMNWNFLQCLSAPGNRASVRTEECDISGHNAGQHFKIAEEGGPLLWRDGQSCLAPASPEEAPRSRFQMELERCAVKVEHQDQGIRLRIEKDAQLLCVTVSGDSESEYSLALRQCAAETDGFAWRQIFSTVKVATGAVQLKVESVNVCLDAGQGNNVLAYVCYDKENPNQMWSISGSHLIWEGGPTNSCLHAVEDALRFRSLPEPDPLSLAACADKPGQRIRRADVKSDGTFLLRDADTGKCLVARRGPELETPLRLAGCDDNHRFRELKDRNQVQHVATGFCFDSGAGPPILYPCHEPKALRKQRFQIVDSPGWVQFMRGWDDNGRKRFFERCLDHQPAPPRRTLLMSCHEAQQAKITWRRVNQQEPLEWQLWRENPNTRSRPLGGDMAPPR</sequence>
<dbReference type="InterPro" id="IPR013103">
    <property type="entry name" value="RVT_2"/>
</dbReference>
<feature type="region of interest" description="Disordered" evidence="2">
    <location>
        <begin position="816"/>
        <end position="912"/>
    </location>
</feature>
<reference evidence="5" key="2">
    <citation type="submission" date="2024-04" db="EMBL/GenBank/DDBJ databases">
        <authorList>
            <person name="Chen Y."/>
            <person name="Shah S."/>
            <person name="Dougan E. K."/>
            <person name="Thang M."/>
            <person name="Chan C."/>
        </authorList>
    </citation>
    <scope>NUCLEOTIDE SEQUENCE [LARGE SCALE GENOMIC DNA]</scope>
</reference>
<comment type="caution">
    <text evidence="4">The sequence shown here is derived from an EMBL/GenBank/DDBJ whole genome shotgun (WGS) entry which is preliminary data.</text>
</comment>
<gene>
    <name evidence="4" type="ORF">C1SCF055_LOCUS41845</name>
</gene>
<dbReference type="GO" id="GO:0015074">
    <property type="term" value="P:DNA integration"/>
    <property type="evidence" value="ECO:0007669"/>
    <property type="project" value="InterPro"/>
</dbReference>